<dbReference type="EMBL" id="CM001369">
    <property type="protein sequence ID" value="EHJ45984.1"/>
    <property type="molecule type" value="Genomic_DNA"/>
</dbReference>
<dbReference type="Proteomes" id="UP000004662">
    <property type="component" value="Plasmid pFW10101"/>
</dbReference>
<dbReference type="GO" id="GO:0003677">
    <property type="term" value="F:DNA binding"/>
    <property type="evidence" value="ECO:0007669"/>
    <property type="project" value="UniProtKB-KW"/>
</dbReference>
<dbReference type="Pfam" id="PF01381">
    <property type="entry name" value="HTH_3"/>
    <property type="match status" value="1"/>
</dbReference>
<evidence type="ECO:0000256" key="1">
    <source>
        <dbReference type="ARBA" id="ARBA00023125"/>
    </source>
</evidence>
<dbReference type="Gene3D" id="1.10.260.40">
    <property type="entry name" value="lambda repressor-like DNA-binding domains"/>
    <property type="match status" value="1"/>
</dbReference>
<gene>
    <name evidence="3" type="ORF">DFW101_3700</name>
</gene>
<dbReference type="SMART" id="SM00530">
    <property type="entry name" value="HTH_XRE"/>
    <property type="match status" value="1"/>
</dbReference>
<dbReference type="InterPro" id="IPR001387">
    <property type="entry name" value="Cro/C1-type_HTH"/>
</dbReference>
<proteinExistence type="predicted"/>
<dbReference type="SUPFAM" id="SSF47413">
    <property type="entry name" value="lambda repressor-like DNA-binding domains"/>
    <property type="match status" value="1"/>
</dbReference>
<keyword evidence="1" id="KW-0238">DNA-binding</keyword>
<dbReference type="PANTHER" id="PTHR36924">
    <property type="entry name" value="ANTITOXIN HIGA-1"/>
    <property type="match status" value="1"/>
</dbReference>
<dbReference type="PANTHER" id="PTHR36924:SF1">
    <property type="entry name" value="ANTITOXIN HIGA-1"/>
    <property type="match status" value="1"/>
</dbReference>
<dbReference type="RefSeq" id="WP_009183016.1">
    <property type="nucleotide sequence ID" value="NZ_CM001369.1"/>
</dbReference>
<dbReference type="CDD" id="cd00093">
    <property type="entry name" value="HTH_XRE"/>
    <property type="match status" value="1"/>
</dbReference>
<geneLocation type="plasmid" evidence="3 4">
    <name>pFW10101</name>
</geneLocation>
<keyword evidence="4" id="KW-1185">Reference proteome</keyword>
<keyword evidence="3" id="KW-0614">Plasmid</keyword>
<dbReference type="HOGENOM" id="CLU_140230_5_3_7"/>
<evidence type="ECO:0000259" key="2">
    <source>
        <dbReference type="PROSITE" id="PS50943"/>
    </source>
</evidence>
<dbReference type="PROSITE" id="PS50943">
    <property type="entry name" value="HTH_CROC1"/>
    <property type="match status" value="1"/>
</dbReference>
<organism evidence="3 4">
    <name type="scientific">Solidesulfovibrio carbinoliphilus subsp. oakridgensis</name>
    <dbReference type="NCBI Taxonomy" id="694327"/>
    <lineage>
        <taxon>Bacteria</taxon>
        <taxon>Pseudomonadati</taxon>
        <taxon>Thermodesulfobacteriota</taxon>
        <taxon>Desulfovibrionia</taxon>
        <taxon>Desulfovibrionales</taxon>
        <taxon>Desulfovibrionaceae</taxon>
        <taxon>Solidesulfovibrio</taxon>
    </lineage>
</organism>
<dbReference type="InterPro" id="IPR013430">
    <property type="entry name" value="Toxin_antidote_HigA"/>
</dbReference>
<protein>
    <submittedName>
        <fullName evidence="3">Plasmid maintenance system antidote protein, XRE family</fullName>
    </submittedName>
</protein>
<reference evidence="4" key="1">
    <citation type="journal article" date="2015" name="Genome Announc.">
        <title>High-Quality Draft Genome Sequence of Desulfovibrio carbinoliphilus FW-101-2B, an Organic Acid-Oxidizing Sulfate-Reducing Bacterium Isolated from Uranium(VI)-Contaminated Groundwater.</title>
        <authorList>
            <person name="Ramsay B.D."/>
            <person name="Hwang C."/>
            <person name="Woo H.L."/>
            <person name="Carroll S.L."/>
            <person name="Lucas S."/>
            <person name="Han J."/>
            <person name="Lapidus A.L."/>
            <person name="Cheng J.F."/>
            <person name="Goodwin L.A."/>
            <person name="Pitluck S."/>
            <person name="Peters L."/>
            <person name="Chertkov O."/>
            <person name="Held B."/>
            <person name="Detter J.C."/>
            <person name="Han C.S."/>
            <person name="Tapia R."/>
            <person name="Land M.L."/>
            <person name="Hauser L.J."/>
            <person name="Kyrpides N.C."/>
            <person name="Ivanova N.N."/>
            <person name="Mikhailova N."/>
            <person name="Pagani I."/>
            <person name="Woyke T."/>
            <person name="Arkin A.P."/>
            <person name="Dehal P."/>
            <person name="Chivian D."/>
            <person name="Criddle C.S."/>
            <person name="Wu W."/>
            <person name="Chakraborty R."/>
            <person name="Hazen T.C."/>
            <person name="Fields M.W."/>
        </authorList>
    </citation>
    <scope>NUCLEOTIDE SEQUENCE [LARGE SCALE GENOMIC DNA]</scope>
    <source>
        <strain evidence="4">FW-101-2B</strain>
    </source>
</reference>
<dbReference type="eggNOG" id="COG3093">
    <property type="taxonomic scope" value="Bacteria"/>
</dbReference>
<dbReference type="InterPro" id="IPR010982">
    <property type="entry name" value="Lambda_DNA-bd_dom_sf"/>
</dbReference>
<sequence length="101" mass="11596">MRTPIHPGEILAEELEALHMSANQLAGYLKVPANRISQVLRGQRTVTADTARRLARFFGTTPQYWMNLQMLFEIDRDRLEEDKEAEIGSIPRFDAVDHCRA</sequence>
<evidence type="ECO:0000313" key="4">
    <source>
        <dbReference type="Proteomes" id="UP000004662"/>
    </source>
</evidence>
<accession>G7QE90</accession>
<dbReference type="OrthoDB" id="9798100at2"/>
<dbReference type="NCBIfam" id="TIGR02607">
    <property type="entry name" value="antidote_HigA"/>
    <property type="match status" value="1"/>
</dbReference>
<dbReference type="AlphaFoldDB" id="G7QE90"/>
<feature type="domain" description="HTH cro/C1-type" evidence="2">
    <location>
        <begin position="11"/>
        <end position="65"/>
    </location>
</feature>
<evidence type="ECO:0000313" key="3">
    <source>
        <dbReference type="EMBL" id="EHJ45984.1"/>
    </source>
</evidence>
<name>G7QE90_9BACT</name>